<evidence type="ECO:0000256" key="2">
    <source>
        <dbReference type="ARBA" id="ARBA00022723"/>
    </source>
</evidence>
<dbReference type="Proteomes" id="UP001142175">
    <property type="component" value="Unassembled WGS sequence"/>
</dbReference>
<keyword evidence="6" id="KW-0472">Membrane</keyword>
<organism evidence="8 9">
    <name type="scientific">Aquiflexum gelatinilyticum</name>
    <dbReference type="NCBI Taxonomy" id="2961943"/>
    <lineage>
        <taxon>Bacteria</taxon>
        <taxon>Pseudomonadati</taxon>
        <taxon>Bacteroidota</taxon>
        <taxon>Cytophagia</taxon>
        <taxon>Cytophagales</taxon>
        <taxon>Cyclobacteriaceae</taxon>
        <taxon>Aquiflexum</taxon>
    </lineage>
</organism>
<dbReference type="SUPFAM" id="SSF46626">
    <property type="entry name" value="Cytochrome c"/>
    <property type="match status" value="2"/>
</dbReference>
<keyword evidence="6" id="KW-0812">Transmembrane</keyword>
<dbReference type="EMBL" id="JANSUY010000014">
    <property type="protein sequence ID" value="MCR9016406.1"/>
    <property type="molecule type" value="Genomic_DNA"/>
</dbReference>
<comment type="caution">
    <text evidence="8">The sequence shown here is derived from an EMBL/GenBank/DDBJ whole genome shotgun (WGS) entry which is preliminary data.</text>
</comment>
<dbReference type="AlphaFoldDB" id="A0A9X2P5C3"/>
<keyword evidence="2 4" id="KW-0479">Metal-binding</keyword>
<dbReference type="InterPro" id="IPR036909">
    <property type="entry name" value="Cyt_c-like_dom_sf"/>
</dbReference>
<evidence type="ECO:0000256" key="1">
    <source>
        <dbReference type="ARBA" id="ARBA00022617"/>
    </source>
</evidence>
<dbReference type="GO" id="GO:0046872">
    <property type="term" value="F:metal ion binding"/>
    <property type="evidence" value="ECO:0007669"/>
    <property type="project" value="UniProtKB-KW"/>
</dbReference>
<keyword evidence="1 4" id="KW-0349">Heme</keyword>
<feature type="region of interest" description="Disordered" evidence="5">
    <location>
        <begin position="311"/>
        <end position="356"/>
    </location>
</feature>
<dbReference type="Gene3D" id="1.10.760.10">
    <property type="entry name" value="Cytochrome c-like domain"/>
    <property type="match status" value="2"/>
</dbReference>
<dbReference type="GO" id="GO:0009055">
    <property type="term" value="F:electron transfer activity"/>
    <property type="evidence" value="ECO:0007669"/>
    <property type="project" value="InterPro"/>
</dbReference>
<dbReference type="RefSeq" id="WP_258424250.1">
    <property type="nucleotide sequence ID" value="NZ_JANSUY010000014.1"/>
</dbReference>
<dbReference type="Pfam" id="PF21342">
    <property type="entry name" value="SoxA-TsdA_cyt-c"/>
    <property type="match status" value="1"/>
</dbReference>
<accession>A0A9X2P5C3</accession>
<dbReference type="GO" id="GO:0020037">
    <property type="term" value="F:heme binding"/>
    <property type="evidence" value="ECO:0007669"/>
    <property type="project" value="InterPro"/>
</dbReference>
<dbReference type="PANTHER" id="PTHR35008:SF9">
    <property type="entry name" value="CYTOCHROME C DOMAIN-CONTAINING PROTEIN"/>
    <property type="match status" value="1"/>
</dbReference>
<feature type="compositionally biased region" description="Basic and acidic residues" evidence="5">
    <location>
        <begin position="311"/>
        <end position="324"/>
    </location>
</feature>
<evidence type="ECO:0000256" key="4">
    <source>
        <dbReference type="PROSITE-ProRule" id="PRU00433"/>
    </source>
</evidence>
<evidence type="ECO:0000313" key="9">
    <source>
        <dbReference type="Proteomes" id="UP001142175"/>
    </source>
</evidence>
<evidence type="ECO:0000256" key="6">
    <source>
        <dbReference type="SAM" id="Phobius"/>
    </source>
</evidence>
<dbReference type="PANTHER" id="PTHR35008">
    <property type="entry name" value="BLL4482 PROTEIN-RELATED"/>
    <property type="match status" value="1"/>
</dbReference>
<dbReference type="InterPro" id="IPR051459">
    <property type="entry name" value="Cytochrome_c-type_DH"/>
</dbReference>
<protein>
    <submittedName>
        <fullName evidence="8">C-type cytochrome</fullName>
    </submittedName>
</protein>
<dbReference type="Pfam" id="PF00034">
    <property type="entry name" value="Cytochrom_C"/>
    <property type="match status" value="1"/>
</dbReference>
<evidence type="ECO:0000259" key="7">
    <source>
        <dbReference type="PROSITE" id="PS51007"/>
    </source>
</evidence>
<gene>
    <name evidence="8" type="ORF">NU887_15295</name>
</gene>
<evidence type="ECO:0000313" key="8">
    <source>
        <dbReference type="EMBL" id="MCR9016406.1"/>
    </source>
</evidence>
<feature type="transmembrane region" description="Helical" evidence="6">
    <location>
        <begin position="12"/>
        <end position="37"/>
    </location>
</feature>
<feature type="domain" description="Cytochrome c" evidence="7">
    <location>
        <begin position="215"/>
        <end position="305"/>
    </location>
</feature>
<name>A0A9X2P5C3_9BACT</name>
<reference evidence="8" key="1">
    <citation type="submission" date="2022-08" db="EMBL/GenBank/DDBJ databases">
        <authorList>
            <person name="Zhang D."/>
        </authorList>
    </citation>
    <scope>NUCLEOTIDE SEQUENCE</scope>
    <source>
        <strain evidence="8">XJ19-11</strain>
    </source>
</reference>
<feature type="domain" description="Cytochrome c" evidence="7">
    <location>
        <begin position="89"/>
        <end position="191"/>
    </location>
</feature>
<dbReference type="InterPro" id="IPR009056">
    <property type="entry name" value="Cyt_c-like_dom"/>
</dbReference>
<feature type="compositionally biased region" description="Basic and acidic residues" evidence="5">
    <location>
        <begin position="336"/>
        <end position="356"/>
    </location>
</feature>
<keyword evidence="6" id="KW-1133">Transmembrane helix</keyword>
<dbReference type="PROSITE" id="PS51007">
    <property type="entry name" value="CYTC"/>
    <property type="match status" value="2"/>
</dbReference>
<keyword evidence="9" id="KW-1185">Reference proteome</keyword>
<keyword evidence="3 4" id="KW-0408">Iron</keyword>
<sequence>MKDSFQPILKMLTLMVGLLLSVTLLTAVLIGAIVMVFSGGSLTPLNQINTSEVQNLTVAVSETYRGVVPKEGLWMAPEWSSVDQEPNAEDIKYGKELVANTAAYLGPNGKVKKISNGMNCQNCHLNAGTAPLGNNYSAVASTYPKVRARSGQMEDVEKRINDCFERSLNGKALENNSKEMVAMVAYMKWLGKDVPKGESPKGVGIYEVPFLDRAADPVKGKAVYDRQCQSCHMADGQGMPKPDKSGHIYPPLWGDNSYNDGAGLFRMSRFAGYVKTNMPLGATFERPILTDEEAWDVAAYVNSLPRPKKDIRKDWPDISKKPIDHPFGPFSDDFTEEQHKFGPFKPIKEARASASK</sequence>
<proteinExistence type="predicted"/>
<evidence type="ECO:0000256" key="5">
    <source>
        <dbReference type="SAM" id="MobiDB-lite"/>
    </source>
</evidence>
<evidence type="ECO:0000256" key="3">
    <source>
        <dbReference type="ARBA" id="ARBA00023004"/>
    </source>
</evidence>